<sequence>MNQTQEKSRLQSVKRFFRDATLQDLGKGIAYGVYYSKTHLVDSFVIIPSGILVLFTILYGFNQLLSNVLKIRFPSSVLGMLINLILLSVLSVLAELQSTDKTSLKYKISKWSSFIFTNYLRLIKPSMNFTLKWINVFFIPSFIILPLSDPISFIECLKIAGVFAVGFLSLFCIDVYLILGLKCVYRSFGFMKGDDNPSHDNKQNTPEVGDDDGEGIEEIELQSLSNSGDGAITTMTDNMRDDITTIDLSSLRTTKNEPVVNNSINENPFTQEVSMNSVDIPNIPEPGPIHLRDSQPPPSVKSTPVSTVARSNFLSVASSSQSEQLFANDNLTKSCQSIIIFITNYIDWILYFMLFIVSLPFYYIKSIHVFLPYHLGLTIISYYIALLIPLRWPKLKKIAHPILISTAEILFVCFIGSLIFHKGELKGFLDDLKFYKTGKTYLNLFNDKVLLNSGKIDHELDSDYTATPKWPGCGDVLSSLMDISIVSLSLPMFTHRKDFLKNFWVLVPPILISIALTFFCYPIICYNIGIASQRSIGFIGRSVTLALGTPLIDALDGSISLMAVCTILSGICGVLVGDTLFRMLRVSKDDYVTRGVSLGINCGAIATAHLLNVDPRAASMSSLGFSIFGTIMVIMASIGAVKDLIKSWVGL</sequence>
<dbReference type="Proteomes" id="UP000000599">
    <property type="component" value="Chromosome B"/>
</dbReference>
<dbReference type="eggNOG" id="ENOG502QQ63">
    <property type="taxonomic scope" value="Eukaryota"/>
</dbReference>
<evidence type="ECO:0000256" key="5">
    <source>
        <dbReference type="SAM" id="Phobius"/>
    </source>
</evidence>
<feature type="transmembrane region" description="Helical" evidence="5">
    <location>
        <begin position="402"/>
        <end position="420"/>
    </location>
</feature>
<dbReference type="GO" id="GO:0016020">
    <property type="term" value="C:membrane"/>
    <property type="evidence" value="ECO:0007669"/>
    <property type="project" value="UniProtKB-SubCell"/>
</dbReference>
<feature type="transmembrane region" description="Helical" evidence="5">
    <location>
        <begin position="159"/>
        <end position="181"/>
    </location>
</feature>
<evidence type="ECO:0000256" key="2">
    <source>
        <dbReference type="ARBA" id="ARBA00022692"/>
    </source>
</evidence>
<evidence type="ECO:0000256" key="1">
    <source>
        <dbReference type="ARBA" id="ARBA00004141"/>
    </source>
</evidence>
<dbReference type="OMA" id="LRWMNLF"/>
<dbReference type="Pfam" id="PF04172">
    <property type="entry name" value="LrgB"/>
    <property type="match status" value="1"/>
</dbReference>
<proteinExistence type="predicted"/>
<gene>
    <name evidence="6" type="ordered locus">DEHA2B11506g</name>
</gene>
<feature type="transmembrane region" description="Helical" evidence="5">
    <location>
        <begin position="592"/>
        <end position="611"/>
    </location>
</feature>
<comment type="subcellular location">
    <subcellularLocation>
        <location evidence="1">Membrane</location>
        <topology evidence="1">Multi-pass membrane protein</topology>
    </subcellularLocation>
</comment>
<name>Q6BWG6_DEBHA</name>
<reference evidence="6 7" key="1">
    <citation type="journal article" date="2004" name="Nature">
        <title>Genome evolution in yeasts.</title>
        <authorList>
            <consortium name="Genolevures"/>
            <person name="Dujon B."/>
            <person name="Sherman D."/>
            <person name="Fischer G."/>
            <person name="Durrens P."/>
            <person name="Casaregola S."/>
            <person name="Lafontaine I."/>
            <person name="de Montigny J."/>
            <person name="Marck C."/>
            <person name="Neuveglise C."/>
            <person name="Talla E."/>
            <person name="Goffard N."/>
            <person name="Frangeul L."/>
            <person name="Aigle M."/>
            <person name="Anthouard V."/>
            <person name="Babour A."/>
            <person name="Barbe V."/>
            <person name="Barnay S."/>
            <person name="Blanchin S."/>
            <person name="Beckerich J.M."/>
            <person name="Beyne E."/>
            <person name="Bleykasten C."/>
            <person name="Boisrame A."/>
            <person name="Boyer J."/>
            <person name="Cattolico L."/>
            <person name="Confanioleri F."/>
            <person name="de Daruvar A."/>
            <person name="Despons L."/>
            <person name="Fabre E."/>
            <person name="Fairhead C."/>
            <person name="Ferry-Dumazet H."/>
            <person name="Groppi A."/>
            <person name="Hantraye F."/>
            <person name="Hennequin C."/>
            <person name="Jauniaux N."/>
            <person name="Joyet P."/>
            <person name="Kachouri R."/>
            <person name="Kerrest A."/>
            <person name="Koszul R."/>
            <person name="Lemaire M."/>
            <person name="Lesur I."/>
            <person name="Ma L."/>
            <person name="Muller H."/>
            <person name="Nicaud J.M."/>
            <person name="Nikolski M."/>
            <person name="Oztas S."/>
            <person name="Ozier-Kalogeropoulos O."/>
            <person name="Pellenz S."/>
            <person name="Potier S."/>
            <person name="Richard G.F."/>
            <person name="Straub M.L."/>
            <person name="Suleau A."/>
            <person name="Swennene D."/>
            <person name="Tekaia F."/>
            <person name="Wesolowski-Louvel M."/>
            <person name="Westhof E."/>
            <person name="Wirth B."/>
            <person name="Zeniou-Meyer M."/>
            <person name="Zivanovic I."/>
            <person name="Bolotin-Fukuhara M."/>
            <person name="Thierry A."/>
            <person name="Bouchier C."/>
            <person name="Caudron B."/>
            <person name="Scarpelli C."/>
            <person name="Gaillardin C."/>
            <person name="Weissenbach J."/>
            <person name="Wincker P."/>
            <person name="Souciet J.L."/>
        </authorList>
    </citation>
    <scope>NUCLEOTIDE SEQUENCE [LARGE SCALE GENOMIC DNA]</scope>
    <source>
        <strain evidence="7">ATCC 36239 / CBS 767 / BCRC 21394 / JCM 1990 / NBRC 0083 / IGC 2968</strain>
    </source>
</reference>
<dbReference type="AlphaFoldDB" id="Q6BWG6"/>
<keyword evidence="3 5" id="KW-1133">Transmembrane helix</keyword>
<dbReference type="InterPro" id="IPR007300">
    <property type="entry name" value="CidB/LrgB"/>
</dbReference>
<keyword evidence="4 5" id="KW-0472">Membrane</keyword>
<dbReference type="PANTHER" id="PTHR30249:SF0">
    <property type="entry name" value="PLASTIDAL GLYCOLATE_GLYCERATE TRANSLOCATOR 1, CHLOROPLASTIC"/>
    <property type="match status" value="1"/>
</dbReference>
<feature type="transmembrane region" description="Helical" evidence="5">
    <location>
        <begin position="129"/>
        <end position="147"/>
    </location>
</feature>
<accession>Q6BWG6</accession>
<feature type="transmembrane region" description="Helical" evidence="5">
    <location>
        <begin position="503"/>
        <end position="524"/>
    </location>
</feature>
<dbReference type="VEuPathDB" id="FungiDB:DEHA2B11506g"/>
<dbReference type="HOGENOM" id="CLU_024337_0_0_1"/>
<feature type="transmembrane region" description="Helical" evidence="5">
    <location>
        <begin position="370"/>
        <end position="390"/>
    </location>
</feature>
<evidence type="ECO:0000313" key="6">
    <source>
        <dbReference type="EMBL" id="CAG85457.2"/>
    </source>
</evidence>
<keyword evidence="7" id="KW-1185">Reference proteome</keyword>
<dbReference type="OrthoDB" id="2502820at2759"/>
<keyword evidence="2 5" id="KW-0812">Transmembrane</keyword>
<feature type="transmembrane region" description="Helical" evidence="5">
    <location>
        <begin position="558"/>
        <end position="580"/>
    </location>
</feature>
<dbReference type="GeneID" id="2913388"/>
<feature type="transmembrane region" description="Helical" evidence="5">
    <location>
        <begin position="40"/>
        <end position="61"/>
    </location>
</feature>
<dbReference type="KEGG" id="dha:DEHA2B11506g"/>
<organism evidence="6 7">
    <name type="scientific">Debaryomyces hansenii (strain ATCC 36239 / CBS 767 / BCRC 21394 / JCM 1990 / NBRC 0083 / IGC 2968)</name>
    <name type="common">Yeast</name>
    <name type="synonym">Torulaspora hansenii</name>
    <dbReference type="NCBI Taxonomy" id="284592"/>
    <lineage>
        <taxon>Eukaryota</taxon>
        <taxon>Fungi</taxon>
        <taxon>Dikarya</taxon>
        <taxon>Ascomycota</taxon>
        <taxon>Saccharomycotina</taxon>
        <taxon>Pichiomycetes</taxon>
        <taxon>Debaryomycetaceae</taxon>
        <taxon>Debaryomyces</taxon>
    </lineage>
</organism>
<dbReference type="InParanoid" id="Q6BWG6"/>
<dbReference type="RefSeq" id="XP_457453.2">
    <property type="nucleotide sequence ID" value="XM_457453.1"/>
</dbReference>
<evidence type="ECO:0000256" key="4">
    <source>
        <dbReference type="ARBA" id="ARBA00023136"/>
    </source>
</evidence>
<feature type="transmembrane region" description="Helical" evidence="5">
    <location>
        <begin position="623"/>
        <end position="641"/>
    </location>
</feature>
<feature type="transmembrane region" description="Helical" evidence="5">
    <location>
        <begin position="73"/>
        <end position="96"/>
    </location>
</feature>
<feature type="transmembrane region" description="Helical" evidence="5">
    <location>
        <begin position="338"/>
        <end position="364"/>
    </location>
</feature>
<evidence type="ECO:0000313" key="7">
    <source>
        <dbReference type="Proteomes" id="UP000000599"/>
    </source>
</evidence>
<dbReference type="PANTHER" id="PTHR30249">
    <property type="entry name" value="PUTATIVE SEROTONIN TRANSPORTER"/>
    <property type="match status" value="1"/>
</dbReference>
<evidence type="ECO:0000256" key="3">
    <source>
        <dbReference type="ARBA" id="ARBA00022989"/>
    </source>
</evidence>
<dbReference type="EMBL" id="CR382134">
    <property type="protein sequence ID" value="CAG85457.2"/>
    <property type="molecule type" value="Genomic_DNA"/>
</dbReference>
<protein>
    <submittedName>
        <fullName evidence="6">DEHA2B11506p</fullName>
    </submittedName>
</protein>